<dbReference type="AlphaFoldDB" id="A0A7W3N1N5"/>
<dbReference type="PROSITE" id="PS50901">
    <property type="entry name" value="FTSK"/>
    <property type="match status" value="1"/>
</dbReference>
<keyword evidence="1" id="KW-0067">ATP-binding</keyword>
<dbReference type="SMART" id="SM00382">
    <property type="entry name" value="AAA"/>
    <property type="match status" value="1"/>
</dbReference>
<dbReference type="InterPro" id="IPR003593">
    <property type="entry name" value="AAA+_ATPase"/>
</dbReference>
<feature type="compositionally biased region" description="Gly residues" evidence="2">
    <location>
        <begin position="537"/>
        <end position="553"/>
    </location>
</feature>
<dbReference type="InterPro" id="IPR002789">
    <property type="entry name" value="HerA_central"/>
</dbReference>
<evidence type="ECO:0000256" key="1">
    <source>
        <dbReference type="PROSITE-ProRule" id="PRU00289"/>
    </source>
</evidence>
<dbReference type="SUPFAM" id="SSF52540">
    <property type="entry name" value="P-loop containing nucleoside triphosphate hydrolases"/>
    <property type="match status" value="1"/>
</dbReference>
<dbReference type="Pfam" id="PF01935">
    <property type="entry name" value="DUF87"/>
    <property type="match status" value="1"/>
</dbReference>
<sequence length="725" mass="78359">MSPRISWSPRHGPVMLPVQAAAGLFTTAAVSHWTPLDLPFGWTAAGAAAGLGLLWWRGRLTGLPARTMAYQCGTWAAGSGWLLYTQVNGLGWNTTFTLAVGAAVAGAAAAPIHAHRQHKRQEHLRHLRSMELRKLATEWEDRIWSVCRIRVRVLGIERQFNDAGREVGYTVEIELPDNGTGHEDIAKYAARLTNASRLPWGCEVQVLQGADPWRVLLEVATYNALGPVIPITQAGPSTINDPLRLGKRRDISEGAVSLRWHNWVIVGSGGSGKTNLVRTIINRLLECEDALAIVIDPNGGGVARPYLDPWVEGLIDRRPLLVASDEEEITFVVEFLQALISARMRSQYEAMVAVDDDKVPVSNRVPQIVVLVDESHSLPNRIQQGLIDVSNRSRGGSIRIVYTALRGTGDKHLPRPILAQGTARFILGVNDAGEADNVVRDKQRPAITALPPGFGNVRITGQALFLMKFYRTTPQSARECAIRTAGWRPAGLEPESLELMPEALVRRWLELWNRRGHAPAATSGTRTGRTRTETGGTRTGTGTGAGAGTGGTGRGRRPSVQEALDNLRNARDRIRKVGRQPGPDETSGPGGTGTGGTGGTGGEGRPEDRFEDVIAGAGFGLEPELLVRLQAAFKATGHEEMPTEDLAAFIGAAKSDMGRLLPQIGVYALKNPFRYPGRQGRVRGYALADIRNAVEAIRAGALQVPPEVAAWTSTKPLPDDQDGTP</sequence>
<evidence type="ECO:0000256" key="2">
    <source>
        <dbReference type="SAM" id="MobiDB-lite"/>
    </source>
</evidence>
<feature type="region of interest" description="Disordered" evidence="2">
    <location>
        <begin position="517"/>
        <end position="559"/>
    </location>
</feature>
<dbReference type="Gene3D" id="3.40.50.300">
    <property type="entry name" value="P-loop containing nucleotide triphosphate hydrolases"/>
    <property type="match status" value="1"/>
</dbReference>
<proteinExistence type="predicted"/>
<evidence type="ECO:0000259" key="3">
    <source>
        <dbReference type="PROSITE" id="PS50901"/>
    </source>
</evidence>
<gene>
    <name evidence="4" type="ORF">HNR21_004750</name>
</gene>
<comment type="caution">
    <text evidence="4">The sequence shown here is derived from an EMBL/GenBank/DDBJ whole genome shotgun (WGS) entry which is preliminary data.</text>
</comment>
<protein>
    <submittedName>
        <fullName evidence="4">S-DNA-T family DNA segregation ATPase FtsK/SpoIIIE</fullName>
    </submittedName>
</protein>
<feature type="binding site" evidence="1">
    <location>
        <begin position="267"/>
        <end position="274"/>
    </location>
    <ligand>
        <name>ATP</name>
        <dbReference type="ChEBI" id="CHEBI:30616"/>
    </ligand>
</feature>
<dbReference type="InterPro" id="IPR002543">
    <property type="entry name" value="FtsK_dom"/>
</dbReference>
<dbReference type="EMBL" id="JACJII010000001">
    <property type="protein sequence ID" value="MBA9005868.1"/>
    <property type="molecule type" value="Genomic_DNA"/>
</dbReference>
<dbReference type="InterPro" id="IPR027417">
    <property type="entry name" value="P-loop_NTPase"/>
</dbReference>
<feature type="compositionally biased region" description="Gly residues" evidence="2">
    <location>
        <begin position="588"/>
        <end position="603"/>
    </location>
</feature>
<keyword evidence="1" id="KW-0547">Nucleotide-binding</keyword>
<accession>A0A7W3N1N5</accession>
<dbReference type="GO" id="GO:0003677">
    <property type="term" value="F:DNA binding"/>
    <property type="evidence" value="ECO:0007669"/>
    <property type="project" value="InterPro"/>
</dbReference>
<evidence type="ECO:0000313" key="5">
    <source>
        <dbReference type="Proteomes" id="UP000539313"/>
    </source>
</evidence>
<evidence type="ECO:0000313" key="4">
    <source>
        <dbReference type="EMBL" id="MBA9005868.1"/>
    </source>
</evidence>
<dbReference type="Proteomes" id="UP000539313">
    <property type="component" value="Unassembled WGS sequence"/>
</dbReference>
<dbReference type="GO" id="GO:0005524">
    <property type="term" value="F:ATP binding"/>
    <property type="evidence" value="ECO:0007669"/>
    <property type="project" value="UniProtKB-UniRule"/>
</dbReference>
<feature type="domain" description="FtsK" evidence="3">
    <location>
        <begin position="240"/>
        <end position="436"/>
    </location>
</feature>
<organism evidence="4 5">
    <name type="scientific">Thermomonospora cellulosilytica</name>
    <dbReference type="NCBI Taxonomy" id="1411118"/>
    <lineage>
        <taxon>Bacteria</taxon>
        <taxon>Bacillati</taxon>
        <taxon>Actinomycetota</taxon>
        <taxon>Actinomycetes</taxon>
        <taxon>Streptosporangiales</taxon>
        <taxon>Thermomonosporaceae</taxon>
        <taxon>Thermomonospora</taxon>
    </lineage>
</organism>
<feature type="region of interest" description="Disordered" evidence="2">
    <location>
        <begin position="571"/>
        <end position="608"/>
    </location>
</feature>
<name>A0A7W3N1N5_9ACTN</name>
<reference evidence="4 5" key="1">
    <citation type="submission" date="2020-08" db="EMBL/GenBank/DDBJ databases">
        <title>Sequencing the genomes of 1000 actinobacteria strains.</title>
        <authorList>
            <person name="Klenk H.-P."/>
        </authorList>
    </citation>
    <scope>NUCLEOTIDE SEQUENCE [LARGE SCALE GENOMIC DNA]</scope>
    <source>
        <strain evidence="4 5">DSM 45823</strain>
    </source>
</reference>
<dbReference type="RefSeq" id="WP_182706926.1">
    <property type="nucleotide sequence ID" value="NZ_JACJII010000001.1"/>
</dbReference>
<keyword evidence="5" id="KW-1185">Reference proteome</keyword>